<proteinExistence type="inferred from homology"/>
<dbReference type="InterPro" id="IPR000914">
    <property type="entry name" value="SBP_5_dom"/>
</dbReference>
<feature type="domain" description="Solute-binding protein family 5" evidence="5">
    <location>
        <begin position="89"/>
        <end position="428"/>
    </location>
</feature>
<name>A0A3N6MMT3_NATCH</name>
<dbReference type="EMBL" id="REGA01000004">
    <property type="protein sequence ID" value="RQG95786.1"/>
    <property type="molecule type" value="Genomic_DNA"/>
</dbReference>
<evidence type="ECO:0000256" key="1">
    <source>
        <dbReference type="ARBA" id="ARBA00004196"/>
    </source>
</evidence>
<evidence type="ECO:0000256" key="2">
    <source>
        <dbReference type="ARBA" id="ARBA00005695"/>
    </source>
</evidence>
<keyword evidence="4" id="KW-0732">Signal</keyword>
<reference evidence="6 7" key="1">
    <citation type="submission" date="2018-10" db="EMBL/GenBank/DDBJ databases">
        <title>Natrarchaeobius chitinivorans gen. nov., sp. nov., and Natrarchaeobius haloalkaliphilus sp. nov., alkaliphilic, chitin-utilizing haloarchaea from hypersaline alkaline lakes.</title>
        <authorList>
            <person name="Sorokin D.Y."/>
            <person name="Elcheninov A.G."/>
            <person name="Kostrikina N.A."/>
            <person name="Bale N.J."/>
            <person name="Sinninghe Damste J.S."/>
            <person name="Khijniak T.V."/>
            <person name="Kublanov I.V."/>
            <person name="Toshchakov S.V."/>
        </authorList>
    </citation>
    <scope>NUCLEOTIDE SEQUENCE [LARGE SCALE GENOMIC DNA]</scope>
    <source>
        <strain evidence="6 7">AArcht4T</strain>
    </source>
</reference>
<gene>
    <name evidence="6" type="ORF">EA473_06240</name>
</gene>
<evidence type="ECO:0000259" key="5">
    <source>
        <dbReference type="Pfam" id="PF00496"/>
    </source>
</evidence>
<dbReference type="PANTHER" id="PTHR30290">
    <property type="entry name" value="PERIPLASMIC BINDING COMPONENT OF ABC TRANSPORTER"/>
    <property type="match status" value="1"/>
</dbReference>
<keyword evidence="7" id="KW-1185">Reference proteome</keyword>
<organism evidence="6 7">
    <name type="scientific">Natrarchaeobius chitinivorans</name>
    <dbReference type="NCBI Taxonomy" id="1679083"/>
    <lineage>
        <taxon>Archaea</taxon>
        <taxon>Methanobacteriati</taxon>
        <taxon>Methanobacteriota</taxon>
        <taxon>Stenosarchaea group</taxon>
        <taxon>Halobacteria</taxon>
        <taxon>Halobacteriales</taxon>
        <taxon>Natrialbaceae</taxon>
        <taxon>Natrarchaeobius</taxon>
    </lineage>
</organism>
<dbReference type="Pfam" id="PF00496">
    <property type="entry name" value="SBP_bac_5"/>
    <property type="match status" value="1"/>
</dbReference>
<comment type="caution">
    <text evidence="6">The sequence shown here is derived from an EMBL/GenBank/DDBJ whole genome shotgun (WGS) entry which is preliminary data.</text>
</comment>
<comment type="subcellular location">
    <subcellularLocation>
        <location evidence="1">Cell envelope</location>
    </subcellularLocation>
</comment>
<evidence type="ECO:0000313" key="6">
    <source>
        <dbReference type="EMBL" id="RQG95786.1"/>
    </source>
</evidence>
<dbReference type="InterPro" id="IPR039424">
    <property type="entry name" value="SBP_5"/>
</dbReference>
<dbReference type="PANTHER" id="PTHR30290:SF10">
    <property type="entry name" value="PERIPLASMIC OLIGOPEPTIDE-BINDING PROTEIN-RELATED"/>
    <property type="match status" value="1"/>
</dbReference>
<dbReference type="GO" id="GO:1904680">
    <property type="term" value="F:peptide transmembrane transporter activity"/>
    <property type="evidence" value="ECO:0007669"/>
    <property type="project" value="TreeGrafter"/>
</dbReference>
<dbReference type="PIRSF" id="PIRSF002741">
    <property type="entry name" value="MppA"/>
    <property type="match status" value="1"/>
</dbReference>
<dbReference type="SUPFAM" id="SSF53850">
    <property type="entry name" value="Periplasmic binding protein-like II"/>
    <property type="match status" value="1"/>
</dbReference>
<sequence>MIHRPTTGVYGDESDAASMSRRQLISGVAGAGIASIAGCLSARDTADETVRISLGSEPTEGDWEAYGGVVPYHTPFHETLTAAPPDLQTVEPQLASDWEAFDETTWRFSLQDDVTFHDGSELTASLAADALSAILEARPIGFTRLTPDSFRAVDEYELEIETTQPEPATPGNLAHPLMSLQHPEADEPVGTGPYVAEGVTPDQPVEAVRFDEYRETVPEPSLVFEGVSDPQTRSLRLESGETDVALDLPRGSYEELAANDDLEVRTETEPRTGMVMVNRYREATSDRDLRKALQYGVDQQELVAEVLDGVGEPARSPFSKRIPWSAHDELSAHTDTDRAREYLEASAYDGEELRFIIDGNQSEQQLIAQEMQRRYDELGIDVAIEQVESAAFFSEYTGGEADLAFVELGSINGAADYLVFVMYHSEGGDNADQYESEGTGVVNPGEEVDELIERGDTAFDEDVKHEAYREVQRRVMDDGVTIPIYYKEYVIGTGADVDGPELHAIPHMTDWTTLTT</sequence>
<evidence type="ECO:0000256" key="3">
    <source>
        <dbReference type="ARBA" id="ARBA00022448"/>
    </source>
</evidence>
<dbReference type="GO" id="GO:0042597">
    <property type="term" value="C:periplasmic space"/>
    <property type="evidence" value="ECO:0007669"/>
    <property type="project" value="UniProtKB-ARBA"/>
</dbReference>
<dbReference type="InterPro" id="IPR030678">
    <property type="entry name" value="Peptide/Ni-bd"/>
</dbReference>
<keyword evidence="3" id="KW-0813">Transport</keyword>
<dbReference type="Gene3D" id="3.40.190.10">
    <property type="entry name" value="Periplasmic binding protein-like II"/>
    <property type="match status" value="1"/>
</dbReference>
<evidence type="ECO:0000313" key="7">
    <source>
        <dbReference type="Proteomes" id="UP000282323"/>
    </source>
</evidence>
<dbReference type="GO" id="GO:0043190">
    <property type="term" value="C:ATP-binding cassette (ABC) transporter complex"/>
    <property type="evidence" value="ECO:0007669"/>
    <property type="project" value="InterPro"/>
</dbReference>
<accession>A0A3N6MMT3</accession>
<dbReference type="Gene3D" id="3.10.105.10">
    <property type="entry name" value="Dipeptide-binding Protein, Domain 3"/>
    <property type="match status" value="1"/>
</dbReference>
<dbReference type="GO" id="GO:0015833">
    <property type="term" value="P:peptide transport"/>
    <property type="evidence" value="ECO:0007669"/>
    <property type="project" value="TreeGrafter"/>
</dbReference>
<protein>
    <submittedName>
        <fullName evidence="6">Peptide ABC transporter substrate-binding protein</fullName>
    </submittedName>
</protein>
<comment type="similarity">
    <text evidence="2">Belongs to the bacterial solute-binding protein 5 family.</text>
</comment>
<evidence type="ECO:0000256" key="4">
    <source>
        <dbReference type="ARBA" id="ARBA00022729"/>
    </source>
</evidence>
<dbReference type="Proteomes" id="UP000282323">
    <property type="component" value="Unassembled WGS sequence"/>
</dbReference>
<dbReference type="AlphaFoldDB" id="A0A3N6MMT3"/>